<comment type="similarity">
    <text evidence="5">Belongs to the NEMF family.</text>
</comment>
<gene>
    <name evidence="5" type="primary">rqcH</name>
    <name evidence="7" type="ORF">SS7213T_02398</name>
</gene>
<dbReference type="GO" id="GO:0000049">
    <property type="term" value="F:tRNA binding"/>
    <property type="evidence" value="ECO:0007669"/>
    <property type="project" value="UniProtKB-UniRule"/>
</dbReference>
<evidence type="ECO:0000313" key="7">
    <source>
        <dbReference type="EMBL" id="EHJ08774.1"/>
    </source>
</evidence>
<dbReference type="Gene3D" id="2.30.310.10">
    <property type="entry name" value="ibrinogen binding protein from staphylococcus aureus domain"/>
    <property type="match status" value="1"/>
</dbReference>
<keyword evidence="4 5" id="KW-0648">Protein biosynthesis</keyword>
<dbReference type="GO" id="GO:0019843">
    <property type="term" value="F:rRNA binding"/>
    <property type="evidence" value="ECO:0007669"/>
    <property type="project" value="UniProtKB-UniRule"/>
</dbReference>
<dbReference type="RefSeq" id="WP_002462178.1">
    <property type="nucleotide sequence ID" value="NZ_AEUN01000053.1"/>
</dbReference>
<name>G5JGB5_9STAP</name>
<comment type="function">
    <text evidence="5">Key component of the ribosome quality control system (RQC), a ribosome-associated complex that mediates the extraction of incompletely synthesized nascent chains from stalled ribosomes and their subsequent degradation. RqcH recruits Ala-charged tRNA, and with RqcP directs the elongation of stalled nascent chains on 50S ribosomal subunits, leading to non-templated C-terminal alanine extensions (Ala tail). The Ala tail promotes nascent chain degradation. May add between 1 and at least 8 Ala residues. Binds to stalled 50S ribosomal subunits.</text>
</comment>
<keyword evidence="2 5" id="KW-0699">rRNA-binding</keyword>
<dbReference type="AlphaFoldDB" id="G5JGB5"/>
<dbReference type="Pfam" id="PF05670">
    <property type="entry name" value="NFACT-R_1"/>
    <property type="match status" value="1"/>
</dbReference>
<dbReference type="GO" id="GO:1990112">
    <property type="term" value="C:RQC complex"/>
    <property type="evidence" value="ECO:0007669"/>
    <property type="project" value="TreeGrafter"/>
</dbReference>
<sequence>MAYDGLFTKKMVESLQFLISGRIHKINQPDNDTIIMVVRQNRQNHQLLLSIHPSFSRLQLTNKKYDNPFNPPMFARVFRKHLEGGIIEDIRQIGNDRRVEIDIKSKDEIGDTTYRTVILEIMGKHSNLILVDNNYKIIEGFKHLTPNTNLYRTVMPGFKYEAPPTQHKVNPYDVNGKEVLQYIDFNSGNIAKQLLNHFEGFSPLITNEIVSRRHFMTTETLPEAFDEVMAETTLDPIPVFHKNHDSGKEDFYFMKLNQFYDDMVIYDSLNDLLDRYFDARGERERVKQRANDLVKFVQQQLHKYQNKLSKLIDEYENAKNKDTEQLYGELITANIYRIKQGDKEVIATNYYTNEDITIPLNPTKSPAANAQYYYKQYNRMKTREHELTHQINLTRENIDYFSNIEQQLQHITVSEIDDIRDELAEQGFMKQRKNATKKKKEQIQLQEYISSDGDTILVGKNNKQNDYLTNKKAKKSYIWLHTKDIPGSHVVILNDDPSEETIKEAAMLAGYFSKAGNSGQIPVDYTLIKHVHKPSGAKPGFVTYDNQKTLYATPDYEHIQQMRVK</sequence>
<evidence type="ECO:0000313" key="8">
    <source>
        <dbReference type="Proteomes" id="UP000005413"/>
    </source>
</evidence>
<evidence type="ECO:0000259" key="6">
    <source>
        <dbReference type="Pfam" id="PF05670"/>
    </source>
</evidence>
<dbReference type="InterPro" id="IPR043682">
    <property type="entry name" value="RqcH_bacterial"/>
</dbReference>
<dbReference type="PANTHER" id="PTHR15239">
    <property type="entry name" value="NUCLEAR EXPORT MEDIATOR FACTOR NEMF"/>
    <property type="match status" value="1"/>
</dbReference>
<dbReference type="GO" id="GO:0043023">
    <property type="term" value="F:ribosomal large subunit binding"/>
    <property type="evidence" value="ECO:0007669"/>
    <property type="project" value="UniProtKB-UniRule"/>
</dbReference>
<keyword evidence="1 5" id="KW-0820">tRNA-binding</keyword>
<dbReference type="Pfam" id="PF05833">
    <property type="entry name" value="NFACT_N"/>
    <property type="match status" value="1"/>
</dbReference>
<feature type="domain" description="NFACT RNA-binding" evidence="6">
    <location>
        <begin position="448"/>
        <end position="536"/>
    </location>
</feature>
<dbReference type="Proteomes" id="UP000005413">
    <property type="component" value="Unassembled WGS sequence"/>
</dbReference>
<keyword evidence="8" id="KW-1185">Reference proteome</keyword>
<dbReference type="Gene3D" id="3.40.970.40">
    <property type="entry name" value="fibrinogen binding protein from staphylococcus aureus domain like"/>
    <property type="match status" value="1"/>
</dbReference>
<dbReference type="PATRIC" id="fig|911238.3.peg.445"/>
<proteinExistence type="inferred from homology"/>
<keyword evidence="5" id="KW-0175">Coiled coil</keyword>
<dbReference type="PANTHER" id="PTHR15239:SF6">
    <property type="entry name" value="RIBOSOME QUALITY CONTROL COMPLEX SUBUNIT NEMF"/>
    <property type="match status" value="1"/>
</dbReference>
<dbReference type="InterPro" id="IPR051608">
    <property type="entry name" value="RQC_Subunit_NEMF"/>
</dbReference>
<accession>G5JGB5</accession>
<dbReference type="FunFam" id="2.30.310.10:FF:000004">
    <property type="entry name" value="Fibronectin-binding protein A"/>
    <property type="match status" value="1"/>
</dbReference>
<protein>
    <recommendedName>
        <fullName evidence="5">Rqc2 homolog RqcH</fullName>
        <shortName evidence="5">RqcH</shortName>
    </recommendedName>
</protein>
<feature type="coiled-coil region" evidence="5">
    <location>
        <begin position="287"/>
        <end position="325"/>
    </location>
</feature>
<evidence type="ECO:0000256" key="1">
    <source>
        <dbReference type="ARBA" id="ARBA00022555"/>
    </source>
</evidence>
<evidence type="ECO:0000256" key="4">
    <source>
        <dbReference type="ARBA" id="ARBA00022917"/>
    </source>
</evidence>
<comment type="subunit">
    <text evidence="5">Associates with stalled 50S ribosomal subunits. Binds to RqcP.</text>
</comment>
<dbReference type="EMBL" id="AEUN01000053">
    <property type="protein sequence ID" value="EHJ08774.1"/>
    <property type="molecule type" value="Genomic_DNA"/>
</dbReference>
<dbReference type="GO" id="GO:0072344">
    <property type="term" value="P:rescue of stalled ribosome"/>
    <property type="evidence" value="ECO:0007669"/>
    <property type="project" value="UniProtKB-UniRule"/>
</dbReference>
<organism evidence="7 8">
    <name type="scientific">Staphylococcus simiae CCM 7213 = CCUG 51256</name>
    <dbReference type="NCBI Taxonomy" id="911238"/>
    <lineage>
        <taxon>Bacteria</taxon>
        <taxon>Bacillati</taxon>
        <taxon>Bacillota</taxon>
        <taxon>Bacilli</taxon>
        <taxon>Bacillales</taxon>
        <taxon>Staphylococcaceae</taxon>
        <taxon>Staphylococcus</taxon>
    </lineage>
</organism>
<dbReference type="OrthoDB" id="9766163at2"/>
<evidence type="ECO:0000256" key="2">
    <source>
        <dbReference type="ARBA" id="ARBA00022730"/>
    </source>
</evidence>
<evidence type="ECO:0000256" key="3">
    <source>
        <dbReference type="ARBA" id="ARBA00022884"/>
    </source>
</evidence>
<dbReference type="Gene3D" id="1.10.8.50">
    <property type="match status" value="1"/>
</dbReference>
<reference evidence="7 8" key="1">
    <citation type="journal article" date="2012" name="BMC Genomics">
        <title>Comparative genomic analysis of the genus Staphylococcus including Staphylococcus aureus and its newly described sister species Staphylococcus simiae.</title>
        <authorList>
            <person name="Suzuki H."/>
            <person name="Lefebure T."/>
            <person name="Pavinski Bitar P."/>
            <person name="Stanhope M.J."/>
        </authorList>
    </citation>
    <scope>NUCLEOTIDE SEQUENCE [LARGE SCALE GENOMIC DNA]</scope>
    <source>
        <strain evidence="7 8">CCM 7213</strain>
    </source>
</reference>
<dbReference type="HAMAP" id="MF_00844_B">
    <property type="entry name" value="RqcH_B"/>
    <property type="match status" value="1"/>
</dbReference>
<comment type="caution">
    <text evidence="7">The sequence shown here is derived from an EMBL/GenBank/DDBJ whole genome shotgun (WGS) entry which is preliminary data.</text>
</comment>
<dbReference type="InterPro" id="IPR008532">
    <property type="entry name" value="NFACT_RNA-bd"/>
</dbReference>
<keyword evidence="3 5" id="KW-0694">RNA-binding</keyword>
<evidence type="ECO:0000256" key="5">
    <source>
        <dbReference type="HAMAP-Rule" id="MF_00844"/>
    </source>
</evidence>